<keyword evidence="5" id="KW-0687">Ribonucleoprotein</keyword>
<dbReference type="GeneID" id="26900205"/>
<evidence type="ECO:0000256" key="5">
    <source>
        <dbReference type="ARBA" id="ARBA00023274"/>
    </source>
</evidence>
<dbReference type="Pfam" id="PF05316">
    <property type="entry name" value="VAR1"/>
    <property type="match status" value="1"/>
</dbReference>
<evidence type="ECO:0000256" key="7">
    <source>
        <dbReference type="ARBA" id="ARBA00035430"/>
    </source>
</evidence>
<comment type="similarity">
    <text evidence="2">Belongs to the universal ribosomal protein uS3 family.</text>
</comment>
<dbReference type="GO" id="GO:1990904">
    <property type="term" value="C:ribonucleoprotein complex"/>
    <property type="evidence" value="ECO:0007669"/>
    <property type="project" value="UniProtKB-KW"/>
</dbReference>
<organism evidence="8 9">
    <name type="scientific">Eremothecium sinecaudum</name>
    <dbReference type="NCBI Taxonomy" id="45286"/>
    <lineage>
        <taxon>Eukaryota</taxon>
        <taxon>Fungi</taxon>
        <taxon>Dikarya</taxon>
        <taxon>Ascomycota</taxon>
        <taxon>Saccharomycotina</taxon>
        <taxon>Saccharomycetes</taxon>
        <taxon>Saccharomycetales</taxon>
        <taxon>Saccharomycetaceae</taxon>
        <taxon>Eremothecium</taxon>
    </lineage>
</organism>
<dbReference type="STRING" id="45286.A0A120K2Y7"/>
<sequence>MKHLMMKTKGMSLSDMKRLLKLLTYSITKEDRLKDTLNLSTIQQLNSRHDWSIQSYSSNNQSWMRTWFMTKMITKLLENMIRMRSNQQRMLNIYISDIMYEKSTNKLNIKFFYYTRQSLNNTNNNYNRGMLWKWTTLMLYDPNNIRRILSSLLGMDVSLEMIRLRYWYSDTSITTQVVKETMTMRMMSMMRLKRMMNRLPKFNTQLMSKEYNNYMMNLNELGINDLMTILSNKYNTGYTIQVKGRVTRQMRTKTISYTVGTFKHSSLVIKDRYKLNRLPHNHTISSRSYTNKNGRYNIKVKLNVI</sequence>
<evidence type="ECO:0000256" key="6">
    <source>
        <dbReference type="ARBA" id="ARBA00035157"/>
    </source>
</evidence>
<geneLocation type="mitochondrion" evidence="8"/>
<evidence type="ECO:0000256" key="3">
    <source>
        <dbReference type="ARBA" id="ARBA00022980"/>
    </source>
</evidence>
<evidence type="ECO:0000256" key="4">
    <source>
        <dbReference type="ARBA" id="ARBA00023128"/>
    </source>
</evidence>
<dbReference type="GO" id="GO:0003735">
    <property type="term" value="F:structural constituent of ribosome"/>
    <property type="evidence" value="ECO:0007669"/>
    <property type="project" value="InterPro"/>
</dbReference>
<dbReference type="EMBL" id="CP014249">
    <property type="protein sequence ID" value="AMD23028.1"/>
    <property type="molecule type" value="Genomic_DNA"/>
</dbReference>
<accession>A0A120K2Y7</accession>
<evidence type="ECO:0000256" key="2">
    <source>
        <dbReference type="ARBA" id="ARBA00010761"/>
    </source>
</evidence>
<dbReference type="InterPro" id="IPR007980">
    <property type="entry name" value="Ribosomal_uS3m_fun"/>
</dbReference>
<name>A0A120K2Y7_9SACH</name>
<dbReference type="OrthoDB" id="4070137at2759"/>
<dbReference type="Proteomes" id="UP000243052">
    <property type="component" value="Mitochondrion"/>
</dbReference>
<reference evidence="8 9" key="1">
    <citation type="submission" date="2016-01" db="EMBL/GenBank/DDBJ databases">
        <title>Genome sequence of the yeast Holleya sinecauda.</title>
        <authorList>
            <person name="Dietrich F.S."/>
        </authorList>
    </citation>
    <scope>NUCLEOTIDE SEQUENCE [LARGE SCALE GENOMIC DNA]</scope>
    <source>
        <strain evidence="8 9">ATCC 58844</strain>
    </source>
</reference>
<keyword evidence="3" id="KW-0689">Ribosomal protein</keyword>
<evidence type="ECO:0000313" key="9">
    <source>
        <dbReference type="Proteomes" id="UP000243052"/>
    </source>
</evidence>
<comment type="subcellular location">
    <subcellularLocation>
        <location evidence="1">Mitochondrion</location>
    </subcellularLocation>
</comment>
<keyword evidence="9" id="KW-1185">Reference proteome</keyword>
<dbReference type="GO" id="GO:0005840">
    <property type="term" value="C:ribosome"/>
    <property type="evidence" value="ECO:0007669"/>
    <property type="project" value="UniProtKB-KW"/>
</dbReference>
<gene>
    <name evidence="8" type="ORF">AW171_mito5110</name>
</gene>
<evidence type="ECO:0000313" key="8">
    <source>
        <dbReference type="EMBL" id="AMD23028.1"/>
    </source>
</evidence>
<evidence type="ECO:0000256" key="1">
    <source>
        <dbReference type="ARBA" id="ARBA00004173"/>
    </source>
</evidence>
<protein>
    <recommendedName>
        <fullName evidence="6">Small ribosomal subunit protein uS3m</fullName>
    </recommendedName>
    <alternativeName>
        <fullName evidence="7">Ribosomal protein VAR1, mitochondrial</fullName>
    </alternativeName>
</protein>
<dbReference type="AlphaFoldDB" id="A0A120K2Y7"/>
<dbReference type="GO" id="GO:0005739">
    <property type="term" value="C:mitochondrion"/>
    <property type="evidence" value="ECO:0007669"/>
    <property type="project" value="UniProtKB-SubCell"/>
</dbReference>
<dbReference type="RefSeq" id="YP_009235511.1">
    <property type="nucleotide sequence ID" value="NC_029458.1"/>
</dbReference>
<keyword evidence="4 8" id="KW-0496">Mitochondrion</keyword>
<proteinExistence type="inferred from homology"/>
<dbReference type="GO" id="GO:0006412">
    <property type="term" value="P:translation"/>
    <property type="evidence" value="ECO:0007669"/>
    <property type="project" value="InterPro"/>
</dbReference>